<proteinExistence type="predicted"/>
<evidence type="ECO:0000313" key="3">
    <source>
        <dbReference type="Proteomes" id="UP000294621"/>
    </source>
</evidence>
<dbReference type="Proteomes" id="UP000294621">
    <property type="component" value="Unassembled WGS sequence"/>
</dbReference>
<feature type="region of interest" description="Disordered" evidence="1">
    <location>
        <begin position="35"/>
        <end position="61"/>
    </location>
</feature>
<dbReference type="OrthoDB" id="4953426at2"/>
<evidence type="ECO:0000256" key="1">
    <source>
        <dbReference type="SAM" id="MobiDB-lite"/>
    </source>
</evidence>
<evidence type="ECO:0000313" key="2">
    <source>
        <dbReference type="EMBL" id="TDL41161.1"/>
    </source>
</evidence>
<dbReference type="AlphaFoldDB" id="A0A4R5Y8S9"/>
<accession>A0A4R5Y8S9</accession>
<protein>
    <submittedName>
        <fullName evidence="2">Uncharacterized protein</fullName>
    </submittedName>
</protein>
<sequence length="61" mass="7095">MIQALLCRLNVGHHWLAERQPDGGYRRRCTRCGKYDRRSQDWSGHLDARDRPGNPYGTAPE</sequence>
<feature type="compositionally biased region" description="Basic and acidic residues" evidence="1">
    <location>
        <begin position="35"/>
        <end position="52"/>
    </location>
</feature>
<name>A0A4R5Y8S9_9MICC</name>
<gene>
    <name evidence="2" type="ORF">E2R57_00300</name>
</gene>
<reference evidence="2 3" key="1">
    <citation type="submission" date="2019-03" db="EMBL/GenBank/DDBJ databases">
        <title>Genome Sequencing and Assembly of Various Microbes Isolated from Partially Reclaimed Soil and Acid Mine Drainage (AMD) Site.</title>
        <authorList>
            <person name="Steinbock B."/>
            <person name="Bechtold R."/>
            <person name="Sevigny J.L."/>
            <person name="Thomas D."/>
            <person name="Cuthill L.R."/>
            <person name="Aveiro Johannsen E.J."/>
            <person name="Thomas K."/>
            <person name="Ghosh A."/>
        </authorList>
    </citation>
    <scope>NUCLEOTIDE SEQUENCE [LARGE SCALE GENOMIC DNA]</scope>
    <source>
        <strain evidence="2 3">S-A1</strain>
    </source>
</reference>
<dbReference type="EMBL" id="SMZQ01000001">
    <property type="protein sequence ID" value="TDL41161.1"/>
    <property type="molecule type" value="Genomic_DNA"/>
</dbReference>
<comment type="caution">
    <text evidence="2">The sequence shown here is derived from an EMBL/GenBank/DDBJ whole genome shotgun (WGS) entry which is preliminary data.</text>
</comment>
<organism evidence="2 3">
    <name type="scientific">Arthrobacter nitrophenolicus</name>
    <dbReference type="NCBI Taxonomy" id="683150"/>
    <lineage>
        <taxon>Bacteria</taxon>
        <taxon>Bacillati</taxon>
        <taxon>Actinomycetota</taxon>
        <taxon>Actinomycetes</taxon>
        <taxon>Micrococcales</taxon>
        <taxon>Micrococcaceae</taxon>
        <taxon>Arthrobacter</taxon>
    </lineage>
</organism>